<sequence length="515" mass="56787">MATSARHAFRRPHRLLDNFCSATSTSSQNARFAETRARGLSQELDVGRRGFGSTALPRGHMEAIQRSGQRSQPGNLKRIPARDAALRSWTSGREERSGRRGMATIAPQSGEYEAVVVGAGPAGITCVGNLLERGVQPILWVDDGFDGGRINRMYREVPSNTKVKLFTQFAEAVAPFREALGGASQEDKLQFMRALEQEKGCRLSNAAEMCLVLTEGLRNAKGLEMKQGRVASAVVHSDTGTSTSDTRWTVNVDDTHLVTTSNKHHSVQTKRLVFCTGASPNNSPLPVHVPNIRNLDLDTAISPSKLRAALAAAGSNVTISVIGASHSALIVLMNLYGLAASSRPDLRVRWFTRHPLRYAKEMDGWILRDNTGLKGDAATWAKQNLEPDVFAKSDVSKYFERIDYDAGEEASVFEERMQGCQFYVQAIGYSRDPLPVLHTSDGRAIEPVFDHEKGNFNYVREKKAGEPEEIVRLPGLFGAGIAFPERVKDPHGNVEMAVGFFKFMRFVKRVSPEWN</sequence>
<dbReference type="GeneID" id="54473541"/>
<evidence type="ECO:0000313" key="3">
    <source>
        <dbReference type="Proteomes" id="UP000799767"/>
    </source>
</evidence>
<dbReference type="SUPFAM" id="SSF51905">
    <property type="entry name" value="FAD/NAD(P)-binding domain"/>
    <property type="match status" value="1"/>
</dbReference>
<dbReference type="PANTHER" id="PTHR38688:SF1">
    <property type="entry name" value="FAD_NAD(P)-BINDING DOMAIN-CONTAINING PROTEIN"/>
    <property type="match status" value="1"/>
</dbReference>
<organism evidence="2 3">
    <name type="scientific">Neohortaea acidophila</name>
    <dbReference type="NCBI Taxonomy" id="245834"/>
    <lineage>
        <taxon>Eukaryota</taxon>
        <taxon>Fungi</taxon>
        <taxon>Dikarya</taxon>
        <taxon>Ascomycota</taxon>
        <taxon>Pezizomycotina</taxon>
        <taxon>Dothideomycetes</taxon>
        <taxon>Dothideomycetidae</taxon>
        <taxon>Mycosphaerellales</taxon>
        <taxon>Teratosphaeriaceae</taxon>
        <taxon>Neohortaea</taxon>
    </lineage>
</organism>
<evidence type="ECO:0000313" key="2">
    <source>
        <dbReference type="EMBL" id="KAF2485969.1"/>
    </source>
</evidence>
<dbReference type="InterPro" id="IPR053275">
    <property type="entry name" value="Agnestin_monoxygenase"/>
</dbReference>
<dbReference type="OrthoDB" id="432536at2759"/>
<protein>
    <submittedName>
        <fullName evidence="2">Pyridine nucleotide-disulfide oxidoreductase-domain-containing protein</fullName>
    </submittedName>
</protein>
<gene>
    <name evidence="2" type="ORF">BDY17DRAFT_290628</name>
</gene>
<feature type="domain" description="FAD/NAD(P)-binding" evidence="1">
    <location>
        <begin position="113"/>
        <end position="330"/>
    </location>
</feature>
<proteinExistence type="predicted"/>
<dbReference type="PANTHER" id="PTHR38688">
    <property type="entry name" value="PYR_REDOX_2 DOMAIN-CONTAINING PROTEIN"/>
    <property type="match status" value="1"/>
</dbReference>
<dbReference type="EMBL" id="MU001632">
    <property type="protein sequence ID" value="KAF2485969.1"/>
    <property type="molecule type" value="Genomic_DNA"/>
</dbReference>
<keyword evidence="3" id="KW-1185">Reference proteome</keyword>
<dbReference type="Proteomes" id="UP000799767">
    <property type="component" value="Unassembled WGS sequence"/>
</dbReference>
<dbReference type="GO" id="GO:0016491">
    <property type="term" value="F:oxidoreductase activity"/>
    <property type="evidence" value="ECO:0007669"/>
    <property type="project" value="InterPro"/>
</dbReference>
<dbReference type="RefSeq" id="XP_033592538.1">
    <property type="nucleotide sequence ID" value="XM_033732539.1"/>
</dbReference>
<dbReference type="Gene3D" id="3.50.50.60">
    <property type="entry name" value="FAD/NAD(P)-binding domain"/>
    <property type="match status" value="1"/>
</dbReference>
<dbReference type="Pfam" id="PF07992">
    <property type="entry name" value="Pyr_redox_2"/>
    <property type="match status" value="1"/>
</dbReference>
<evidence type="ECO:0000259" key="1">
    <source>
        <dbReference type="Pfam" id="PF07992"/>
    </source>
</evidence>
<reference evidence="2" key="1">
    <citation type="journal article" date="2020" name="Stud. Mycol.">
        <title>101 Dothideomycetes genomes: a test case for predicting lifestyles and emergence of pathogens.</title>
        <authorList>
            <person name="Haridas S."/>
            <person name="Albert R."/>
            <person name="Binder M."/>
            <person name="Bloem J."/>
            <person name="Labutti K."/>
            <person name="Salamov A."/>
            <person name="Andreopoulos B."/>
            <person name="Baker S."/>
            <person name="Barry K."/>
            <person name="Bills G."/>
            <person name="Bluhm B."/>
            <person name="Cannon C."/>
            <person name="Castanera R."/>
            <person name="Culley D."/>
            <person name="Daum C."/>
            <person name="Ezra D."/>
            <person name="Gonzalez J."/>
            <person name="Henrissat B."/>
            <person name="Kuo A."/>
            <person name="Liang C."/>
            <person name="Lipzen A."/>
            <person name="Lutzoni F."/>
            <person name="Magnuson J."/>
            <person name="Mondo S."/>
            <person name="Nolan M."/>
            <person name="Ohm R."/>
            <person name="Pangilinan J."/>
            <person name="Park H.-J."/>
            <person name="Ramirez L."/>
            <person name="Alfaro M."/>
            <person name="Sun H."/>
            <person name="Tritt A."/>
            <person name="Yoshinaga Y."/>
            <person name="Zwiers L.-H."/>
            <person name="Turgeon B."/>
            <person name="Goodwin S."/>
            <person name="Spatafora J."/>
            <person name="Crous P."/>
            <person name="Grigoriev I."/>
        </authorList>
    </citation>
    <scope>NUCLEOTIDE SEQUENCE</scope>
    <source>
        <strain evidence="2">CBS 113389</strain>
    </source>
</reference>
<dbReference type="InterPro" id="IPR023753">
    <property type="entry name" value="FAD/NAD-binding_dom"/>
</dbReference>
<accession>A0A6A6Q1V8</accession>
<dbReference type="AlphaFoldDB" id="A0A6A6Q1V8"/>
<dbReference type="InterPro" id="IPR036188">
    <property type="entry name" value="FAD/NAD-bd_sf"/>
</dbReference>
<name>A0A6A6Q1V8_9PEZI</name>